<feature type="transmembrane region" description="Helical" evidence="1">
    <location>
        <begin position="92"/>
        <end position="111"/>
    </location>
</feature>
<evidence type="ECO:0000313" key="2">
    <source>
        <dbReference type="EMBL" id="MBU9722426.1"/>
    </source>
</evidence>
<comment type="caution">
    <text evidence="2">The sequence shown here is derived from an EMBL/GenBank/DDBJ whole genome shotgun (WGS) entry which is preliminary data.</text>
</comment>
<organism evidence="2 3">
    <name type="scientific">Evansella alkalicola</name>
    <dbReference type="NCBI Taxonomy" id="745819"/>
    <lineage>
        <taxon>Bacteria</taxon>
        <taxon>Bacillati</taxon>
        <taxon>Bacillota</taxon>
        <taxon>Bacilli</taxon>
        <taxon>Bacillales</taxon>
        <taxon>Bacillaceae</taxon>
        <taxon>Evansella</taxon>
    </lineage>
</organism>
<dbReference type="EMBL" id="JAHQCR010000052">
    <property type="protein sequence ID" value="MBU9722426.1"/>
    <property type="molecule type" value="Genomic_DNA"/>
</dbReference>
<keyword evidence="1" id="KW-1133">Transmembrane helix</keyword>
<dbReference type="Proteomes" id="UP000790580">
    <property type="component" value="Unassembled WGS sequence"/>
</dbReference>
<feature type="transmembrane region" description="Helical" evidence="1">
    <location>
        <begin position="123"/>
        <end position="145"/>
    </location>
</feature>
<keyword evidence="1" id="KW-0472">Membrane</keyword>
<feature type="transmembrane region" description="Helical" evidence="1">
    <location>
        <begin position="227"/>
        <end position="245"/>
    </location>
</feature>
<keyword evidence="1" id="KW-0812">Transmembrane</keyword>
<feature type="transmembrane region" description="Helical" evidence="1">
    <location>
        <begin position="184"/>
        <end position="207"/>
    </location>
</feature>
<feature type="transmembrane region" description="Helical" evidence="1">
    <location>
        <begin position="315"/>
        <end position="337"/>
    </location>
</feature>
<name>A0ABS6JV12_9BACI</name>
<sequence>MEVIDRYIYAVVHRLPANQREDIERELRGLIADMKEERTGVHAGNGNDDEEIVEEVLLELGNPRELGDKYRGKKRYLIGPDLYDSYWSILKIVLVALGIAMSVVYVIQAIMTPQNILQHFIEFFATVISAGIQGFAWVTVIFMIMEARGVNKDSLGIEEGVGWKLSDLPSVPDDRLRIMRSEPIIGIVFSILLVVFFIFSNHFFAVFTFQDGDTTSIPVFNDVGIRAVLPYLYVLLGLGILKECVKLVAKKWTPKLAFFNIIVNAVSFIFIIFVFTEPTLWNQDFMGMMVDAGVLAIGSDAYQTVMSIWQEGQHIILILIGIGYLIDTIVPLVNIYLKGDKKVSS</sequence>
<gene>
    <name evidence="2" type="ORF">KS407_13390</name>
</gene>
<evidence type="ECO:0000313" key="3">
    <source>
        <dbReference type="Proteomes" id="UP000790580"/>
    </source>
</evidence>
<protein>
    <submittedName>
        <fullName evidence="2">Uncharacterized protein</fullName>
    </submittedName>
</protein>
<evidence type="ECO:0000256" key="1">
    <source>
        <dbReference type="SAM" id="Phobius"/>
    </source>
</evidence>
<keyword evidence="3" id="KW-1185">Reference proteome</keyword>
<proteinExistence type="predicted"/>
<dbReference type="Pfam" id="PF22564">
    <property type="entry name" value="HAAS"/>
    <property type="match status" value="1"/>
</dbReference>
<dbReference type="RefSeq" id="WP_088073720.1">
    <property type="nucleotide sequence ID" value="NZ_JAHQCR010000052.1"/>
</dbReference>
<accession>A0ABS6JV12</accession>
<feature type="transmembrane region" description="Helical" evidence="1">
    <location>
        <begin position="257"/>
        <end position="276"/>
    </location>
</feature>
<reference evidence="2 3" key="1">
    <citation type="submission" date="2021-06" db="EMBL/GenBank/DDBJ databases">
        <title>Bacillus sp. RD4P76, an endophyte from a halophyte.</title>
        <authorList>
            <person name="Sun J.-Q."/>
        </authorList>
    </citation>
    <scope>NUCLEOTIDE SEQUENCE [LARGE SCALE GENOMIC DNA]</scope>
    <source>
        <strain evidence="2 3">JCM 17098</strain>
    </source>
</reference>